<dbReference type="AlphaFoldDB" id="A0A0A9GEE5"/>
<organism evidence="1">
    <name type="scientific">Arundo donax</name>
    <name type="common">Giant reed</name>
    <name type="synonym">Donax arundinaceus</name>
    <dbReference type="NCBI Taxonomy" id="35708"/>
    <lineage>
        <taxon>Eukaryota</taxon>
        <taxon>Viridiplantae</taxon>
        <taxon>Streptophyta</taxon>
        <taxon>Embryophyta</taxon>
        <taxon>Tracheophyta</taxon>
        <taxon>Spermatophyta</taxon>
        <taxon>Magnoliopsida</taxon>
        <taxon>Liliopsida</taxon>
        <taxon>Poales</taxon>
        <taxon>Poaceae</taxon>
        <taxon>PACMAD clade</taxon>
        <taxon>Arundinoideae</taxon>
        <taxon>Arundineae</taxon>
        <taxon>Arundo</taxon>
    </lineage>
</organism>
<sequence>MTIIWDWKQLNPALAAVSSSIRHQVDGWNLGVKETHSSWKAFRSHFWLFCPSSSSSSIVADAAIKVAC</sequence>
<reference evidence="1" key="2">
    <citation type="journal article" date="2015" name="Data Brief">
        <title>Shoot transcriptome of the giant reed, Arundo donax.</title>
        <authorList>
            <person name="Barrero R.A."/>
            <person name="Guerrero F.D."/>
            <person name="Moolhuijzen P."/>
            <person name="Goolsby J.A."/>
            <person name="Tidwell J."/>
            <person name="Bellgard S.E."/>
            <person name="Bellgard M.I."/>
        </authorList>
    </citation>
    <scope>NUCLEOTIDE SEQUENCE</scope>
    <source>
        <tissue evidence="1">Shoot tissue taken approximately 20 cm above the soil surface</tissue>
    </source>
</reference>
<dbReference type="EMBL" id="GBRH01175024">
    <property type="protein sequence ID" value="JAE22872.1"/>
    <property type="molecule type" value="Transcribed_RNA"/>
</dbReference>
<proteinExistence type="predicted"/>
<reference evidence="1" key="1">
    <citation type="submission" date="2014-09" db="EMBL/GenBank/DDBJ databases">
        <authorList>
            <person name="Magalhaes I.L.F."/>
            <person name="Oliveira U."/>
            <person name="Santos F.R."/>
            <person name="Vidigal T.H.D.A."/>
            <person name="Brescovit A.D."/>
            <person name="Santos A.J."/>
        </authorList>
    </citation>
    <scope>NUCLEOTIDE SEQUENCE</scope>
    <source>
        <tissue evidence="1">Shoot tissue taken approximately 20 cm above the soil surface</tissue>
    </source>
</reference>
<evidence type="ECO:0000313" key="1">
    <source>
        <dbReference type="EMBL" id="JAE22872.1"/>
    </source>
</evidence>
<protein>
    <submittedName>
        <fullName evidence="1">Uncharacterized protein</fullName>
    </submittedName>
</protein>
<accession>A0A0A9GEE5</accession>
<name>A0A0A9GEE5_ARUDO</name>